<reference evidence="2 3" key="1">
    <citation type="submission" date="2019-03" db="EMBL/GenBank/DDBJ databases">
        <title>Three New Species of Nocardioides, Nocardioides euryhalodurans sp. nov., Nocardioides seonyuensis sp. nov. and Nocardioides eburneoflavus sp. nov., Iolated from Soil.</title>
        <authorList>
            <person name="Roh S.G."/>
            <person name="Lee C."/>
            <person name="Kim M.-K."/>
            <person name="Kim S.B."/>
        </authorList>
    </citation>
    <scope>NUCLEOTIDE SEQUENCE [LARGE SCALE GENOMIC DNA]</scope>
    <source>
        <strain evidence="2 3">MMS17-SY117</strain>
    </source>
</reference>
<evidence type="ECO:0000313" key="3">
    <source>
        <dbReference type="Proteomes" id="UP000294894"/>
    </source>
</evidence>
<dbReference type="AlphaFoldDB" id="A0A4P7GI68"/>
<sequence>MAPRARPGHTAPGPARARWAGLAALVVLAGVLVVGPWSDAWSACDRPTITFRWGGDQDAAGEPDLRWENPTNWDEGRVPSTTDRVCVPDWPHGAPEVHGASAGGVIDASRTTITLRGGILTVGESLAARTLVVHAGELRGPGTQDVGTLRIAEPAVLDLVSESACPGPVLLRCASDPAGWMGGMSTQPDPGR</sequence>
<proteinExistence type="predicted"/>
<dbReference type="Proteomes" id="UP000294894">
    <property type="component" value="Chromosome"/>
</dbReference>
<gene>
    <name evidence="2" type="ORF">EXE57_03505</name>
</gene>
<keyword evidence="1" id="KW-0472">Membrane</keyword>
<accession>A0A4P7GI68</accession>
<dbReference type="EMBL" id="CP038267">
    <property type="protein sequence ID" value="QBR91434.1"/>
    <property type="molecule type" value="Genomic_DNA"/>
</dbReference>
<keyword evidence="3" id="KW-1185">Reference proteome</keyword>
<name>A0A4P7GI68_9ACTN</name>
<dbReference type="KEGG" id="noy:EXE57_03505"/>
<organism evidence="2 3">
    <name type="scientific">Nocardioides euryhalodurans</name>
    <dbReference type="NCBI Taxonomy" id="2518370"/>
    <lineage>
        <taxon>Bacteria</taxon>
        <taxon>Bacillati</taxon>
        <taxon>Actinomycetota</taxon>
        <taxon>Actinomycetes</taxon>
        <taxon>Propionibacteriales</taxon>
        <taxon>Nocardioidaceae</taxon>
        <taxon>Nocardioides</taxon>
    </lineage>
</organism>
<feature type="transmembrane region" description="Helical" evidence="1">
    <location>
        <begin position="20"/>
        <end position="38"/>
    </location>
</feature>
<evidence type="ECO:0000313" key="2">
    <source>
        <dbReference type="EMBL" id="QBR91434.1"/>
    </source>
</evidence>
<dbReference type="RefSeq" id="WP_135074044.1">
    <property type="nucleotide sequence ID" value="NZ_CP038267.1"/>
</dbReference>
<keyword evidence="1" id="KW-0812">Transmembrane</keyword>
<keyword evidence="1" id="KW-1133">Transmembrane helix</keyword>
<evidence type="ECO:0000256" key="1">
    <source>
        <dbReference type="SAM" id="Phobius"/>
    </source>
</evidence>
<protein>
    <submittedName>
        <fullName evidence="2">Uncharacterized protein</fullName>
    </submittedName>
</protein>